<feature type="region of interest" description="Disordered" evidence="1">
    <location>
        <begin position="1"/>
        <end position="22"/>
    </location>
</feature>
<proteinExistence type="predicted"/>
<evidence type="ECO:0000313" key="2">
    <source>
        <dbReference type="EMBL" id="KAK9758891.1"/>
    </source>
</evidence>
<evidence type="ECO:0000256" key="1">
    <source>
        <dbReference type="SAM" id="MobiDB-lite"/>
    </source>
</evidence>
<organism evidence="2 3">
    <name type="scientific">Popillia japonica</name>
    <name type="common">Japanese beetle</name>
    <dbReference type="NCBI Taxonomy" id="7064"/>
    <lineage>
        <taxon>Eukaryota</taxon>
        <taxon>Metazoa</taxon>
        <taxon>Ecdysozoa</taxon>
        <taxon>Arthropoda</taxon>
        <taxon>Hexapoda</taxon>
        <taxon>Insecta</taxon>
        <taxon>Pterygota</taxon>
        <taxon>Neoptera</taxon>
        <taxon>Endopterygota</taxon>
        <taxon>Coleoptera</taxon>
        <taxon>Polyphaga</taxon>
        <taxon>Scarabaeiformia</taxon>
        <taxon>Scarabaeidae</taxon>
        <taxon>Rutelinae</taxon>
        <taxon>Popillia</taxon>
    </lineage>
</organism>
<keyword evidence="3" id="KW-1185">Reference proteome</keyword>
<reference evidence="2 3" key="1">
    <citation type="journal article" date="2024" name="BMC Genomics">
        <title>De novo assembly and annotation of Popillia japonica's genome with initial clues to its potential as an invasive pest.</title>
        <authorList>
            <person name="Cucini C."/>
            <person name="Boschi S."/>
            <person name="Funari R."/>
            <person name="Cardaioli E."/>
            <person name="Iannotti N."/>
            <person name="Marturano G."/>
            <person name="Paoli F."/>
            <person name="Bruttini M."/>
            <person name="Carapelli A."/>
            <person name="Frati F."/>
            <person name="Nardi F."/>
        </authorList>
    </citation>
    <scope>NUCLEOTIDE SEQUENCE [LARGE SCALE GENOMIC DNA]</scope>
    <source>
        <strain evidence="2">DMR45628</strain>
    </source>
</reference>
<evidence type="ECO:0000313" key="3">
    <source>
        <dbReference type="Proteomes" id="UP001458880"/>
    </source>
</evidence>
<protein>
    <submittedName>
        <fullName evidence="2">Uncharacterized protein</fullName>
    </submittedName>
</protein>
<name>A0AAW1NJK9_POPJA</name>
<accession>A0AAW1NJK9</accession>
<comment type="caution">
    <text evidence="2">The sequence shown here is derived from an EMBL/GenBank/DDBJ whole genome shotgun (WGS) entry which is preliminary data.</text>
</comment>
<gene>
    <name evidence="2" type="ORF">QE152_g386</name>
</gene>
<dbReference type="Proteomes" id="UP001458880">
    <property type="component" value="Unassembled WGS sequence"/>
</dbReference>
<sequence length="167" mass="18652">MTRSGLGAKRASRRPSREPEGIVTSTWLGRAGYSPRSGYLAEAMCPVRTDNQRQTKVRQIGRRVLPSESEKSTYLRREAASGLASSCMSNSRQQAAKQQRLRPLLKYPYLLRSDETAKCVELLSPFTFPYYCVQTAVSIYPRQRANSTCCCATITSPSKRVLGIKGH</sequence>
<dbReference type="EMBL" id="JASPKY010000003">
    <property type="protein sequence ID" value="KAK9758891.1"/>
    <property type="molecule type" value="Genomic_DNA"/>
</dbReference>
<dbReference type="AlphaFoldDB" id="A0AAW1NJK9"/>